<gene>
    <name evidence="2" type="ORF">GCM10009765_83480</name>
</gene>
<sequence>MDVMTAAALVIPALVLLLLVAAAFEKLVVKRLGWLPWRKRRDPEMFGAMSITGAGLDEFELAFRGTKPYRRDFKQSSLMQREEESDGAPPRTRIDLDNNVANLVLRPDKNLPSAD</sequence>
<keyword evidence="3" id="KW-1185">Reference proteome</keyword>
<evidence type="ECO:0000313" key="2">
    <source>
        <dbReference type="EMBL" id="GAA1722802.1"/>
    </source>
</evidence>
<organism evidence="2 3">
    <name type="scientific">Fodinicola feengrottensis</name>
    <dbReference type="NCBI Taxonomy" id="435914"/>
    <lineage>
        <taxon>Bacteria</taxon>
        <taxon>Bacillati</taxon>
        <taxon>Actinomycetota</taxon>
        <taxon>Actinomycetes</taxon>
        <taxon>Mycobacteriales</taxon>
        <taxon>Fodinicola</taxon>
    </lineage>
</organism>
<protein>
    <submittedName>
        <fullName evidence="2">Uncharacterized protein</fullName>
    </submittedName>
</protein>
<dbReference type="EMBL" id="BAAANY010000055">
    <property type="protein sequence ID" value="GAA1722802.1"/>
    <property type="molecule type" value="Genomic_DNA"/>
</dbReference>
<evidence type="ECO:0000313" key="3">
    <source>
        <dbReference type="Proteomes" id="UP001500618"/>
    </source>
</evidence>
<dbReference type="Pfam" id="PF19690">
    <property type="entry name" value="DUF6191"/>
    <property type="match status" value="1"/>
</dbReference>
<accession>A0ABP4VIV6</accession>
<dbReference type="InterPro" id="IPR045684">
    <property type="entry name" value="DUF6191"/>
</dbReference>
<proteinExistence type="predicted"/>
<evidence type="ECO:0000256" key="1">
    <source>
        <dbReference type="SAM" id="MobiDB-lite"/>
    </source>
</evidence>
<dbReference type="Proteomes" id="UP001500618">
    <property type="component" value="Unassembled WGS sequence"/>
</dbReference>
<reference evidence="3" key="1">
    <citation type="journal article" date="2019" name="Int. J. Syst. Evol. Microbiol.">
        <title>The Global Catalogue of Microorganisms (GCM) 10K type strain sequencing project: providing services to taxonomists for standard genome sequencing and annotation.</title>
        <authorList>
            <consortium name="The Broad Institute Genomics Platform"/>
            <consortium name="The Broad Institute Genome Sequencing Center for Infectious Disease"/>
            <person name="Wu L."/>
            <person name="Ma J."/>
        </authorList>
    </citation>
    <scope>NUCLEOTIDE SEQUENCE [LARGE SCALE GENOMIC DNA]</scope>
    <source>
        <strain evidence="3">JCM 14718</strain>
    </source>
</reference>
<name>A0ABP4VIV6_9ACTN</name>
<feature type="region of interest" description="Disordered" evidence="1">
    <location>
        <begin position="74"/>
        <end position="94"/>
    </location>
</feature>
<comment type="caution">
    <text evidence="2">The sequence shown here is derived from an EMBL/GenBank/DDBJ whole genome shotgun (WGS) entry which is preliminary data.</text>
</comment>